<evidence type="ECO:0000259" key="2">
    <source>
        <dbReference type="Pfam" id="PF00339"/>
    </source>
</evidence>
<dbReference type="InParanoid" id="A0A1Y2FAW9"/>
<dbReference type="Proteomes" id="UP000193467">
    <property type="component" value="Unassembled WGS sequence"/>
</dbReference>
<proteinExistence type="predicted"/>
<evidence type="ECO:0000313" key="3">
    <source>
        <dbReference type="EMBL" id="ORY80777.1"/>
    </source>
</evidence>
<evidence type="ECO:0000256" key="1">
    <source>
        <dbReference type="SAM" id="MobiDB-lite"/>
    </source>
</evidence>
<feature type="compositionally biased region" description="Low complexity" evidence="1">
    <location>
        <begin position="33"/>
        <end position="60"/>
    </location>
</feature>
<name>A0A1Y2FAW9_9BASI</name>
<feature type="domain" description="Arrestin-like N-terminal" evidence="2">
    <location>
        <begin position="91"/>
        <end position="192"/>
    </location>
</feature>
<dbReference type="InterPro" id="IPR014752">
    <property type="entry name" value="Arrestin-like_C"/>
</dbReference>
<dbReference type="OrthoDB" id="3345971at2759"/>
<dbReference type="EMBL" id="MCGR01000024">
    <property type="protein sequence ID" value="ORY80777.1"/>
    <property type="molecule type" value="Genomic_DNA"/>
</dbReference>
<accession>A0A1Y2FAW9</accession>
<dbReference type="InterPro" id="IPR011021">
    <property type="entry name" value="Arrestin-like_N"/>
</dbReference>
<dbReference type="AlphaFoldDB" id="A0A1Y2FAW9"/>
<evidence type="ECO:0000313" key="4">
    <source>
        <dbReference type="Proteomes" id="UP000193467"/>
    </source>
</evidence>
<reference evidence="3 4" key="1">
    <citation type="submission" date="2016-07" db="EMBL/GenBank/DDBJ databases">
        <title>Pervasive Adenine N6-methylation of Active Genes in Fungi.</title>
        <authorList>
            <consortium name="DOE Joint Genome Institute"/>
            <person name="Mondo S.J."/>
            <person name="Dannebaum R.O."/>
            <person name="Kuo R.C."/>
            <person name="Labutti K."/>
            <person name="Haridas S."/>
            <person name="Kuo A."/>
            <person name="Salamov A."/>
            <person name="Ahrendt S.R."/>
            <person name="Lipzen A."/>
            <person name="Sullivan W."/>
            <person name="Andreopoulos W.B."/>
            <person name="Clum A."/>
            <person name="Lindquist E."/>
            <person name="Daum C."/>
            <person name="Ramamoorthy G.K."/>
            <person name="Gryganskyi A."/>
            <person name="Culley D."/>
            <person name="Magnuson J.K."/>
            <person name="James T.Y."/>
            <person name="O'Malley M.A."/>
            <person name="Stajich J.E."/>
            <person name="Spatafora J.W."/>
            <person name="Visel A."/>
            <person name="Grigoriev I.V."/>
        </authorList>
    </citation>
    <scope>NUCLEOTIDE SEQUENCE [LARGE SCALE GENOMIC DNA]</scope>
    <source>
        <strain evidence="3 4">62-1032</strain>
    </source>
</reference>
<organism evidence="3 4">
    <name type="scientific">Leucosporidium creatinivorum</name>
    <dbReference type="NCBI Taxonomy" id="106004"/>
    <lineage>
        <taxon>Eukaryota</taxon>
        <taxon>Fungi</taxon>
        <taxon>Dikarya</taxon>
        <taxon>Basidiomycota</taxon>
        <taxon>Pucciniomycotina</taxon>
        <taxon>Microbotryomycetes</taxon>
        <taxon>Leucosporidiales</taxon>
        <taxon>Leucosporidium</taxon>
    </lineage>
</organism>
<dbReference type="InterPro" id="IPR014756">
    <property type="entry name" value="Ig_E-set"/>
</dbReference>
<keyword evidence="4" id="KW-1185">Reference proteome</keyword>
<dbReference type="SUPFAM" id="SSF81296">
    <property type="entry name" value="E set domains"/>
    <property type="match status" value="1"/>
</dbReference>
<dbReference type="Pfam" id="PF00339">
    <property type="entry name" value="Arrestin_N"/>
    <property type="match status" value="1"/>
</dbReference>
<comment type="caution">
    <text evidence="3">The sequence shown here is derived from an EMBL/GenBank/DDBJ whole genome shotgun (WGS) entry which is preliminary data.</text>
</comment>
<gene>
    <name evidence="3" type="ORF">BCR35DRAFT_304357</name>
</gene>
<sequence length="476" mass="52248">MSSSIKAGGLTPDEEYGSEDDFEPYFRRLHHASTSSRPSSLSGRSSSTSRPTSPGLLGHLGLNGPTLEVHLLEDHLYMKPSFDENTPTSDPLLQGTVTLHLPKARTLRHLSVQVLGLQDIGWGDNRAIESSIVLDREVTLLDSLASKADDDDSAHLKLEKGEHTWEFILVIPSSTPTYERSRWGRVRHRVVAKAKGLAAFGGDIVTEERELFLKVDPGGAVSGPPPGFHARIEGRIDTSSPFGIELQSKHLMVGGLLLFRFHALPLADQPLVIASIALNIRQHFTLQSPEDATRTLNPKPDSLHVAFLDGDHPPNDGDLQSDKPALAANRKNLWSSEGGGELKFKHLARLPKDNVLRPSTFPGTKAFIKLRHTVEVEILYHLPKDGELGQRLKVSISKGLEFHNCSSYLPSLVLPEYAVRDPLPQGPSEEHPNCLCCLKLKPLIERHGKPLLVEEGRAPIPKLGVDGRTQGLVDQV</sequence>
<dbReference type="Gene3D" id="2.60.40.640">
    <property type="match status" value="1"/>
</dbReference>
<protein>
    <recommendedName>
        <fullName evidence="2">Arrestin-like N-terminal domain-containing protein</fullName>
    </recommendedName>
</protein>
<feature type="compositionally biased region" description="Acidic residues" evidence="1">
    <location>
        <begin position="12"/>
        <end position="23"/>
    </location>
</feature>
<feature type="region of interest" description="Disordered" evidence="1">
    <location>
        <begin position="1"/>
        <end position="60"/>
    </location>
</feature>